<name>A0A016TKJ2_9BILA</name>
<sequence>MQRGKFSDDNCYDIQGCWEERIHWSADSIREGVFTVFRKLRRGAVRGTIRCELNSRISTRARVAANVAGCRN</sequence>
<keyword evidence="2" id="KW-1185">Reference proteome</keyword>
<dbReference type="Proteomes" id="UP000024635">
    <property type="component" value="Unassembled WGS sequence"/>
</dbReference>
<dbReference type="EMBL" id="JARK01001432">
    <property type="protein sequence ID" value="EYC03073.1"/>
    <property type="molecule type" value="Genomic_DNA"/>
</dbReference>
<gene>
    <name evidence="1" type="primary">Acey_s0096.g2924</name>
    <name evidence="1" type="ORF">Y032_0096g2924</name>
</gene>
<evidence type="ECO:0000313" key="1">
    <source>
        <dbReference type="EMBL" id="EYC03073.1"/>
    </source>
</evidence>
<dbReference type="AlphaFoldDB" id="A0A016TKJ2"/>
<organism evidence="1 2">
    <name type="scientific">Ancylostoma ceylanicum</name>
    <dbReference type="NCBI Taxonomy" id="53326"/>
    <lineage>
        <taxon>Eukaryota</taxon>
        <taxon>Metazoa</taxon>
        <taxon>Ecdysozoa</taxon>
        <taxon>Nematoda</taxon>
        <taxon>Chromadorea</taxon>
        <taxon>Rhabditida</taxon>
        <taxon>Rhabditina</taxon>
        <taxon>Rhabditomorpha</taxon>
        <taxon>Strongyloidea</taxon>
        <taxon>Ancylostomatidae</taxon>
        <taxon>Ancylostomatinae</taxon>
        <taxon>Ancylostoma</taxon>
    </lineage>
</organism>
<comment type="caution">
    <text evidence="1">The sequence shown here is derived from an EMBL/GenBank/DDBJ whole genome shotgun (WGS) entry which is preliminary data.</text>
</comment>
<evidence type="ECO:0000313" key="2">
    <source>
        <dbReference type="Proteomes" id="UP000024635"/>
    </source>
</evidence>
<accession>A0A016TKJ2</accession>
<proteinExistence type="predicted"/>
<protein>
    <submittedName>
        <fullName evidence="1">Uncharacterized protein</fullName>
    </submittedName>
</protein>
<reference evidence="2" key="1">
    <citation type="journal article" date="2015" name="Nat. Genet.">
        <title>The genome and transcriptome of the zoonotic hookworm Ancylostoma ceylanicum identify infection-specific gene families.</title>
        <authorList>
            <person name="Schwarz E.M."/>
            <person name="Hu Y."/>
            <person name="Antoshechkin I."/>
            <person name="Miller M.M."/>
            <person name="Sternberg P.W."/>
            <person name="Aroian R.V."/>
        </authorList>
    </citation>
    <scope>NUCLEOTIDE SEQUENCE</scope>
    <source>
        <strain evidence="2">HY135</strain>
    </source>
</reference>